<dbReference type="OrthoDB" id="849747at2"/>
<protein>
    <submittedName>
        <fullName evidence="1">Uncharacterized protein</fullName>
    </submittedName>
</protein>
<dbReference type="AlphaFoldDB" id="A0A1X9YX44"/>
<gene>
    <name evidence="1" type="ORF">CA264_19580</name>
</gene>
<dbReference type="Proteomes" id="UP000266292">
    <property type="component" value="Chromosome"/>
</dbReference>
<proteinExistence type="predicted"/>
<evidence type="ECO:0000313" key="1">
    <source>
        <dbReference type="EMBL" id="ARS37448.1"/>
    </source>
</evidence>
<dbReference type="EMBL" id="CP021235">
    <property type="protein sequence ID" value="ARS37448.1"/>
    <property type="molecule type" value="Genomic_DNA"/>
</dbReference>
<evidence type="ECO:0000313" key="2">
    <source>
        <dbReference type="Proteomes" id="UP000266292"/>
    </source>
</evidence>
<name>A0A1X9YX44_9BACT</name>
<accession>A0A1X9YX44</accession>
<dbReference type="STRING" id="709015.GCA_000472485_03952"/>
<dbReference type="RefSeq" id="WP_025609102.1">
    <property type="nucleotide sequence ID" value="NZ_CP021235.1"/>
</dbReference>
<dbReference type="KEGG" id="pact:CA264_19580"/>
<organism evidence="1 2">
    <name type="scientific">Pontibacter actiniarum</name>
    <dbReference type="NCBI Taxonomy" id="323450"/>
    <lineage>
        <taxon>Bacteria</taxon>
        <taxon>Pseudomonadati</taxon>
        <taxon>Bacteroidota</taxon>
        <taxon>Cytophagia</taxon>
        <taxon>Cytophagales</taxon>
        <taxon>Hymenobacteraceae</taxon>
        <taxon>Pontibacter</taxon>
    </lineage>
</organism>
<keyword evidence="2" id="KW-1185">Reference proteome</keyword>
<reference evidence="2" key="1">
    <citation type="submission" date="2017-05" db="EMBL/GenBank/DDBJ databases">
        <authorList>
            <person name="Ray J."/>
            <person name="Price M."/>
            <person name="Deutschbauer A."/>
        </authorList>
    </citation>
    <scope>NUCLEOTIDE SEQUENCE [LARGE SCALE GENOMIC DNA]</scope>
    <source>
        <strain evidence="2">DSM 19842</strain>
    </source>
</reference>
<sequence>MEAAKTQEYRLSAGMFGGKRVLRINPAFLEYGQEGPEAGLYARVRKEDIADIRHSMSWVIWYRFYVGCTFKIEVKTKDGNLVRIRFAAYFAKKGAYQDMYDDIMDLIWDYYLNDIVAERLQRFAAVPDMEVGGLRLTEKGVYLPEREELVAWPDVAVKEYETYFAVYNQRNPEINKRIEIDEWESELLLEMLEALQQQYS</sequence>